<name>I2GG65_9BACT</name>
<evidence type="ECO:0000256" key="1">
    <source>
        <dbReference type="SAM" id="Phobius"/>
    </source>
</evidence>
<dbReference type="EMBL" id="CAIT01000006">
    <property type="protein sequence ID" value="CCH52890.1"/>
    <property type="molecule type" value="Genomic_DNA"/>
</dbReference>
<feature type="transmembrane region" description="Helical" evidence="1">
    <location>
        <begin position="12"/>
        <end position="31"/>
    </location>
</feature>
<dbReference type="AlphaFoldDB" id="I2GG65"/>
<evidence type="ECO:0000259" key="2">
    <source>
        <dbReference type="Pfam" id="PF03779"/>
    </source>
</evidence>
<proteinExistence type="predicted"/>
<keyword evidence="4" id="KW-1185">Reference proteome</keyword>
<dbReference type="STRING" id="1185876.BN8_01929"/>
<keyword evidence="1" id="KW-0472">Membrane</keyword>
<accession>I2GG65</accession>
<comment type="caution">
    <text evidence="3">The sequence shown here is derived from an EMBL/GenBank/DDBJ whole genome shotgun (WGS) entry which is preliminary data.</text>
</comment>
<evidence type="ECO:0000313" key="3">
    <source>
        <dbReference type="EMBL" id="CCH52890.1"/>
    </source>
</evidence>
<keyword evidence="1" id="KW-1133">Transmembrane helix</keyword>
<reference evidence="3 4" key="1">
    <citation type="journal article" date="2012" name="J. Bacteriol.">
        <title>Genome Sequence of the Filamentous Bacterium Fibrisoma limi BUZ 3T.</title>
        <authorList>
            <person name="Filippini M."/>
            <person name="Qi W."/>
            <person name="Jaenicke S."/>
            <person name="Goesmann A."/>
            <person name="Smits T.H."/>
            <person name="Bagheri H.C."/>
        </authorList>
    </citation>
    <scope>NUCLEOTIDE SEQUENCE [LARGE SCALE GENOMIC DNA]</scope>
    <source>
        <strain evidence="4">BUZ 3T</strain>
    </source>
</reference>
<feature type="transmembrane region" description="Helical" evidence="1">
    <location>
        <begin position="92"/>
        <end position="110"/>
    </location>
</feature>
<evidence type="ECO:0000313" key="4">
    <source>
        <dbReference type="Proteomes" id="UP000009309"/>
    </source>
</evidence>
<feature type="domain" description="SPW repeat-containing integral membrane" evidence="2">
    <location>
        <begin position="9"/>
        <end position="108"/>
    </location>
</feature>
<sequence length="129" mass="14122">MRFISTRAHGVLDYLSGLLILGSPWIFGFATGGPAQWVPVIVGAMILLMSIMTNYEAGMVKAIPMPAHLTMDVLAGVVLAASPWIFDFDELVYLPHVIFGILEIGAGLFTERVPYQRGEHQRGEIRGAH</sequence>
<keyword evidence="1" id="KW-0812">Transmembrane</keyword>
<feature type="transmembrane region" description="Helical" evidence="1">
    <location>
        <begin position="37"/>
        <end position="55"/>
    </location>
</feature>
<dbReference type="RefSeq" id="WP_009281474.1">
    <property type="nucleotide sequence ID" value="NZ_CAIT01000006.1"/>
</dbReference>
<dbReference type="OrthoDB" id="129082at2"/>
<dbReference type="InterPro" id="IPR005530">
    <property type="entry name" value="SPW"/>
</dbReference>
<gene>
    <name evidence="3" type="ORF">BN8_01929</name>
</gene>
<dbReference type="Proteomes" id="UP000009309">
    <property type="component" value="Unassembled WGS sequence"/>
</dbReference>
<feature type="transmembrane region" description="Helical" evidence="1">
    <location>
        <begin position="67"/>
        <end position="86"/>
    </location>
</feature>
<dbReference type="Pfam" id="PF03779">
    <property type="entry name" value="SPW"/>
    <property type="match status" value="1"/>
</dbReference>
<dbReference type="eggNOG" id="ENOG5032S5N">
    <property type="taxonomic scope" value="Bacteria"/>
</dbReference>
<protein>
    <recommendedName>
        <fullName evidence="2">SPW repeat-containing integral membrane domain-containing protein</fullName>
    </recommendedName>
</protein>
<organism evidence="3 4">
    <name type="scientific">Fibrisoma limi BUZ 3</name>
    <dbReference type="NCBI Taxonomy" id="1185876"/>
    <lineage>
        <taxon>Bacteria</taxon>
        <taxon>Pseudomonadati</taxon>
        <taxon>Bacteroidota</taxon>
        <taxon>Cytophagia</taxon>
        <taxon>Cytophagales</taxon>
        <taxon>Spirosomataceae</taxon>
        <taxon>Fibrisoma</taxon>
    </lineage>
</organism>